<dbReference type="InterPro" id="IPR018062">
    <property type="entry name" value="HTH_AraC-typ_CS"/>
</dbReference>
<evidence type="ECO:0000256" key="5">
    <source>
        <dbReference type="ARBA" id="ARBA00074140"/>
    </source>
</evidence>
<evidence type="ECO:0000256" key="4">
    <source>
        <dbReference type="ARBA" id="ARBA00023163"/>
    </source>
</evidence>
<accession>A0A3M2J520</accession>
<name>A0A3M2J520_9CELL</name>
<dbReference type="Gene3D" id="1.10.10.60">
    <property type="entry name" value="Homeodomain-like"/>
    <property type="match status" value="1"/>
</dbReference>
<reference evidence="8 9" key="1">
    <citation type="submission" date="2018-10" db="EMBL/GenBank/DDBJ databases">
        <title>Isolation, diversity and antifungal activity of actinobacteria from wheat.</title>
        <authorList>
            <person name="Han C."/>
        </authorList>
    </citation>
    <scope>NUCLEOTIDE SEQUENCE [LARGE SCALE GENOMIC DNA]</scope>
    <source>
        <strain evidence="8 9">NEAU-YY56</strain>
    </source>
</reference>
<dbReference type="SUPFAM" id="SSF46689">
    <property type="entry name" value="Homeodomain-like"/>
    <property type="match status" value="1"/>
</dbReference>
<evidence type="ECO:0000256" key="6">
    <source>
        <dbReference type="ARBA" id="ARBA00079449"/>
    </source>
</evidence>
<keyword evidence="2" id="KW-0805">Transcription regulation</keyword>
<dbReference type="Pfam" id="PF12833">
    <property type="entry name" value="HTH_18"/>
    <property type="match status" value="1"/>
</dbReference>
<evidence type="ECO:0000256" key="2">
    <source>
        <dbReference type="ARBA" id="ARBA00023015"/>
    </source>
</evidence>
<gene>
    <name evidence="8" type="ORF">EBM89_11380</name>
</gene>
<dbReference type="PROSITE" id="PS00041">
    <property type="entry name" value="HTH_ARAC_FAMILY_1"/>
    <property type="match status" value="1"/>
</dbReference>
<evidence type="ECO:0000259" key="7">
    <source>
        <dbReference type="PROSITE" id="PS01124"/>
    </source>
</evidence>
<dbReference type="GO" id="GO:0043565">
    <property type="term" value="F:sequence-specific DNA binding"/>
    <property type="evidence" value="ECO:0007669"/>
    <property type="project" value="InterPro"/>
</dbReference>
<dbReference type="PANTHER" id="PTHR11019">
    <property type="entry name" value="HTH-TYPE TRANSCRIPTIONAL REGULATOR NIMR"/>
    <property type="match status" value="1"/>
</dbReference>
<proteinExistence type="predicted"/>
<dbReference type="InterPro" id="IPR018060">
    <property type="entry name" value="HTH_AraC"/>
</dbReference>
<keyword evidence="1" id="KW-0678">Repressor</keyword>
<dbReference type="SUPFAM" id="SSF51182">
    <property type="entry name" value="RmlC-like cupins"/>
    <property type="match status" value="1"/>
</dbReference>
<keyword evidence="4" id="KW-0804">Transcription</keyword>
<sequence length="276" mass="29473">MSITHGRAVVSRRLPVYAAGAVPVPYVIQGMSELIAQDTFWEDHAHPTHELMWNAYGASSTTVGDRTWAITPTIGLWMPAGTVHSARTPAGTRYRTAQFGVHAVPPLAPGPVAVEITPLLQLLLDRLDEPALPAASRDLTERLVLDVLTPAPHEVLVRRPRSALLAPVVAALDADPGDPRALADWAVALGVSPRTLTRAFRAETGLSLGRWQAAVRVQRAVLLLAAGASVEETADVVGYRSASAFGAAFRRETGRTPGRFRPAEDVPIAMTDVPDA</sequence>
<dbReference type="PANTHER" id="PTHR11019:SF199">
    <property type="entry name" value="HTH-TYPE TRANSCRIPTIONAL REGULATOR NIMR"/>
    <property type="match status" value="1"/>
</dbReference>
<dbReference type="OrthoDB" id="2039152at2"/>
<evidence type="ECO:0000256" key="3">
    <source>
        <dbReference type="ARBA" id="ARBA00023125"/>
    </source>
</evidence>
<dbReference type="SMART" id="SM00342">
    <property type="entry name" value="HTH_ARAC"/>
    <property type="match status" value="1"/>
</dbReference>
<dbReference type="GO" id="GO:0003700">
    <property type="term" value="F:DNA-binding transcription factor activity"/>
    <property type="evidence" value="ECO:0007669"/>
    <property type="project" value="InterPro"/>
</dbReference>
<keyword evidence="3" id="KW-0238">DNA-binding</keyword>
<dbReference type="Pfam" id="PF02311">
    <property type="entry name" value="AraC_binding"/>
    <property type="match status" value="1"/>
</dbReference>
<dbReference type="FunFam" id="1.10.10.60:FF:000132">
    <property type="entry name" value="AraC family transcriptional regulator"/>
    <property type="match status" value="1"/>
</dbReference>
<dbReference type="Proteomes" id="UP000269289">
    <property type="component" value="Unassembled WGS sequence"/>
</dbReference>
<evidence type="ECO:0000313" key="8">
    <source>
        <dbReference type="EMBL" id="RMI09197.1"/>
    </source>
</evidence>
<evidence type="ECO:0000313" key="9">
    <source>
        <dbReference type="Proteomes" id="UP000269289"/>
    </source>
</evidence>
<dbReference type="AlphaFoldDB" id="A0A3M2J520"/>
<dbReference type="RefSeq" id="WP_122149543.1">
    <property type="nucleotide sequence ID" value="NZ_RFFI01000057.1"/>
</dbReference>
<dbReference type="InterPro" id="IPR011051">
    <property type="entry name" value="RmlC_Cupin_sf"/>
</dbReference>
<keyword evidence="9" id="KW-1185">Reference proteome</keyword>
<dbReference type="PROSITE" id="PS01124">
    <property type="entry name" value="HTH_ARAC_FAMILY_2"/>
    <property type="match status" value="1"/>
</dbReference>
<evidence type="ECO:0000256" key="1">
    <source>
        <dbReference type="ARBA" id="ARBA00022491"/>
    </source>
</evidence>
<comment type="caution">
    <text evidence="8">The sequence shown here is derived from an EMBL/GenBank/DDBJ whole genome shotgun (WGS) entry which is preliminary data.</text>
</comment>
<dbReference type="InterPro" id="IPR003313">
    <property type="entry name" value="AraC-bd"/>
</dbReference>
<feature type="domain" description="HTH araC/xylS-type" evidence="7">
    <location>
        <begin position="166"/>
        <end position="263"/>
    </location>
</feature>
<protein>
    <recommendedName>
        <fullName evidence="5">HTH-type transcriptional regulator RipA</fullName>
    </recommendedName>
    <alternativeName>
        <fullName evidence="6">Repressor of iron proteins A</fullName>
    </alternativeName>
</protein>
<dbReference type="EMBL" id="RFFI01000057">
    <property type="protein sequence ID" value="RMI09197.1"/>
    <property type="molecule type" value="Genomic_DNA"/>
</dbReference>
<dbReference type="InterPro" id="IPR009057">
    <property type="entry name" value="Homeodomain-like_sf"/>
</dbReference>
<organism evidence="8 9">
    <name type="scientific">Cellulomonas triticagri</name>
    <dbReference type="NCBI Taxonomy" id="2483352"/>
    <lineage>
        <taxon>Bacteria</taxon>
        <taxon>Bacillati</taxon>
        <taxon>Actinomycetota</taxon>
        <taxon>Actinomycetes</taxon>
        <taxon>Micrococcales</taxon>
        <taxon>Cellulomonadaceae</taxon>
        <taxon>Cellulomonas</taxon>
    </lineage>
</organism>